<dbReference type="CDD" id="cd07769">
    <property type="entry name" value="ASKHA_NBD_FGGY_GK"/>
    <property type="match status" value="1"/>
</dbReference>
<dbReference type="InterPro" id="IPR043129">
    <property type="entry name" value="ATPase_NBD"/>
</dbReference>
<evidence type="ECO:0000256" key="2">
    <source>
        <dbReference type="ARBA" id="ARBA00022679"/>
    </source>
</evidence>
<comment type="caution">
    <text evidence="9">The sequence shown here is derived from an EMBL/GenBank/DDBJ whole genome shotgun (WGS) entry which is preliminary data.</text>
</comment>
<feature type="domain" description="Carbohydrate kinase FGGY C-terminal" evidence="8">
    <location>
        <begin position="260"/>
        <end position="441"/>
    </location>
</feature>
<dbReference type="PIRSF" id="PIRSF000538">
    <property type="entry name" value="GlpK"/>
    <property type="match status" value="1"/>
</dbReference>
<dbReference type="Proteomes" id="UP001139006">
    <property type="component" value="Unassembled WGS sequence"/>
</dbReference>
<keyword evidence="2" id="KW-0808">Transferase</keyword>
<evidence type="ECO:0000259" key="7">
    <source>
        <dbReference type="Pfam" id="PF00370"/>
    </source>
</evidence>
<feature type="domain" description="Carbohydrate kinase FGGY N-terminal" evidence="7">
    <location>
        <begin position="4"/>
        <end position="248"/>
    </location>
</feature>
<dbReference type="AlphaFoldDB" id="A0A9X2FKU8"/>
<keyword evidence="10" id="KW-1185">Reference proteome</keyword>
<dbReference type="GO" id="GO:0005524">
    <property type="term" value="F:ATP binding"/>
    <property type="evidence" value="ECO:0007669"/>
    <property type="project" value="UniProtKB-KW"/>
</dbReference>
<dbReference type="InterPro" id="IPR000577">
    <property type="entry name" value="Carb_kinase_FGGY"/>
</dbReference>
<evidence type="ECO:0000259" key="8">
    <source>
        <dbReference type="Pfam" id="PF02782"/>
    </source>
</evidence>
<protein>
    <recommendedName>
        <fullName evidence="6">ATP:glycerol 3-phosphotransferase</fullName>
    </recommendedName>
</protein>
<name>A0A9X2FKU8_9LACO</name>
<gene>
    <name evidence="9" type="ORF">LB941_06835</name>
</gene>
<evidence type="ECO:0000256" key="5">
    <source>
        <dbReference type="ARBA" id="ARBA00022840"/>
    </source>
</evidence>
<evidence type="ECO:0000256" key="1">
    <source>
        <dbReference type="ARBA" id="ARBA00009156"/>
    </source>
</evidence>
<sequence>MKSYTLAIDQSTQGTKIILLDSNNCPVYKAIKKHTQIVNKQGWISHNLVEIQTNIHDLVQDLLKKYPDVNLKNIALTNQRETAAAWQKSTGKPLCHAIVWQCNRAKTIIAKLDSPDLKKYVKKTSGLELSPYFSAAKFAWFLQNETAVKKAMQQQDLCLGTIDSWLLFTLTSGKSFKTEPSNACRTQLMNIAQLTWDTKLCSYFKIPRFALAEITDSNSLFGETDFWGLLSHKVPITSILGDSQAALFAQNCFTKGSFKVTFGTGSSVMLNIGDKLPNVLDDKLNTSIAWKRSGKVNYVVEGNINYAGAIISWLQNELQIINSASDTEQLAFSANKDDKTVLIPAFSGLGAPYWKPNLKAAFVGMSRTTTKKEIVRAALNSIAFQINDILHEFKKICPQLESEIHVDGGMVNNRYLMQFLSDISNRKIDISAISELSALGTTLNSSSQLPVCQTYTSTYVPCMSQIERTNIINNWNYWISSFSKNFNS</sequence>
<dbReference type="GO" id="GO:0019563">
    <property type="term" value="P:glycerol catabolic process"/>
    <property type="evidence" value="ECO:0007669"/>
    <property type="project" value="TreeGrafter"/>
</dbReference>
<dbReference type="PANTHER" id="PTHR10196:SF69">
    <property type="entry name" value="GLYCEROL KINASE"/>
    <property type="match status" value="1"/>
</dbReference>
<accession>A0A9X2FKU8</accession>
<keyword evidence="5" id="KW-0067">ATP-binding</keyword>
<comment type="similarity">
    <text evidence="1">Belongs to the FGGY kinase family.</text>
</comment>
<evidence type="ECO:0000313" key="9">
    <source>
        <dbReference type="EMBL" id="MCP0887049.1"/>
    </source>
</evidence>
<dbReference type="Gene3D" id="3.30.420.40">
    <property type="match status" value="2"/>
</dbReference>
<dbReference type="SUPFAM" id="SSF53067">
    <property type="entry name" value="Actin-like ATPase domain"/>
    <property type="match status" value="2"/>
</dbReference>
<dbReference type="GO" id="GO:0005829">
    <property type="term" value="C:cytosol"/>
    <property type="evidence" value="ECO:0007669"/>
    <property type="project" value="TreeGrafter"/>
</dbReference>
<proteinExistence type="inferred from homology"/>
<keyword evidence="3" id="KW-0547">Nucleotide-binding</keyword>
<dbReference type="InterPro" id="IPR018485">
    <property type="entry name" value="FGGY_C"/>
</dbReference>
<dbReference type="PROSITE" id="PS00933">
    <property type="entry name" value="FGGY_KINASES_1"/>
    <property type="match status" value="1"/>
</dbReference>
<dbReference type="EMBL" id="JAIULA010000011">
    <property type="protein sequence ID" value="MCP0887049.1"/>
    <property type="molecule type" value="Genomic_DNA"/>
</dbReference>
<reference evidence="9 10" key="1">
    <citation type="journal article" date="2023" name="Int. J. Syst. Evol. Microbiol.">
        <title>Ligilactobacillus ubinensis sp. nov., a novel species isolated from the wild ferment of a durian fruit (Durio zibethinus).</title>
        <authorList>
            <person name="Heng Y.C."/>
            <person name="Menon N."/>
            <person name="Chen B."/>
            <person name="Loo B.Z.L."/>
            <person name="Wong G.W.J."/>
            <person name="Lim A.C.H."/>
            <person name="Silvaraju S."/>
            <person name="Kittelmann S."/>
        </authorList>
    </citation>
    <scope>NUCLEOTIDE SEQUENCE [LARGE SCALE GENOMIC DNA]</scope>
    <source>
        <strain evidence="9 10">WILCCON 0076</strain>
    </source>
</reference>
<evidence type="ECO:0000256" key="3">
    <source>
        <dbReference type="ARBA" id="ARBA00022741"/>
    </source>
</evidence>
<organism evidence="9 10">
    <name type="scientific">Ligilactobacillus ubinensis</name>
    <dbReference type="NCBI Taxonomy" id="2876789"/>
    <lineage>
        <taxon>Bacteria</taxon>
        <taxon>Bacillati</taxon>
        <taxon>Bacillota</taxon>
        <taxon>Bacilli</taxon>
        <taxon>Lactobacillales</taxon>
        <taxon>Lactobacillaceae</taxon>
        <taxon>Ligilactobacillus</taxon>
    </lineage>
</organism>
<dbReference type="GO" id="GO:0004370">
    <property type="term" value="F:glycerol kinase activity"/>
    <property type="evidence" value="ECO:0007669"/>
    <property type="project" value="TreeGrafter"/>
</dbReference>
<keyword evidence="4 9" id="KW-0418">Kinase</keyword>
<evidence type="ECO:0000256" key="4">
    <source>
        <dbReference type="ARBA" id="ARBA00022777"/>
    </source>
</evidence>
<evidence type="ECO:0000256" key="6">
    <source>
        <dbReference type="ARBA" id="ARBA00043149"/>
    </source>
</evidence>
<evidence type="ECO:0000313" key="10">
    <source>
        <dbReference type="Proteomes" id="UP001139006"/>
    </source>
</evidence>
<dbReference type="Pfam" id="PF00370">
    <property type="entry name" value="FGGY_N"/>
    <property type="match status" value="1"/>
</dbReference>
<dbReference type="InterPro" id="IPR018484">
    <property type="entry name" value="FGGY_N"/>
</dbReference>
<dbReference type="Pfam" id="PF02782">
    <property type="entry name" value="FGGY_C"/>
    <property type="match status" value="1"/>
</dbReference>
<dbReference type="PANTHER" id="PTHR10196">
    <property type="entry name" value="SUGAR KINASE"/>
    <property type="match status" value="1"/>
</dbReference>
<dbReference type="RefSeq" id="WP_253360579.1">
    <property type="nucleotide sequence ID" value="NZ_JAIULA010000011.1"/>
</dbReference>
<dbReference type="InterPro" id="IPR018483">
    <property type="entry name" value="Carb_kinase_FGGY_CS"/>
</dbReference>